<evidence type="ECO:0000313" key="6">
    <source>
        <dbReference type="EMBL" id="KAJ7021403.1"/>
    </source>
</evidence>
<accession>A0AAD6S5A7</accession>
<evidence type="ECO:0000256" key="3">
    <source>
        <dbReference type="ARBA" id="ARBA00022833"/>
    </source>
</evidence>
<keyword evidence="2 4" id="KW-0863">Zinc-finger</keyword>
<dbReference type="Gene3D" id="3.30.40.10">
    <property type="entry name" value="Zinc/RING finger domain, C3HC4 (zinc finger)"/>
    <property type="match status" value="1"/>
</dbReference>
<dbReference type="InterPro" id="IPR001841">
    <property type="entry name" value="Znf_RING"/>
</dbReference>
<dbReference type="CDD" id="cd16449">
    <property type="entry name" value="RING-HC"/>
    <property type="match status" value="1"/>
</dbReference>
<dbReference type="SMART" id="SM00184">
    <property type="entry name" value="RING"/>
    <property type="match status" value="1"/>
</dbReference>
<dbReference type="Proteomes" id="UP001218188">
    <property type="component" value="Unassembled WGS sequence"/>
</dbReference>
<dbReference type="AlphaFoldDB" id="A0AAD6S5A7"/>
<keyword evidence="3" id="KW-0862">Zinc</keyword>
<keyword evidence="1" id="KW-0479">Metal-binding</keyword>
<evidence type="ECO:0000313" key="7">
    <source>
        <dbReference type="Proteomes" id="UP001218188"/>
    </source>
</evidence>
<comment type="caution">
    <text evidence="6">The sequence shown here is derived from an EMBL/GenBank/DDBJ whole genome shotgun (WGS) entry which is preliminary data.</text>
</comment>
<evidence type="ECO:0000256" key="1">
    <source>
        <dbReference type="ARBA" id="ARBA00022723"/>
    </source>
</evidence>
<gene>
    <name evidence="6" type="ORF">C8F04DRAFT_1273760</name>
</gene>
<dbReference type="InterPro" id="IPR013083">
    <property type="entry name" value="Znf_RING/FYVE/PHD"/>
</dbReference>
<evidence type="ECO:0000256" key="4">
    <source>
        <dbReference type="PROSITE-ProRule" id="PRU00175"/>
    </source>
</evidence>
<keyword evidence="7" id="KW-1185">Reference proteome</keyword>
<dbReference type="SUPFAM" id="SSF57850">
    <property type="entry name" value="RING/U-box"/>
    <property type="match status" value="1"/>
</dbReference>
<dbReference type="Pfam" id="PF13923">
    <property type="entry name" value="zf-C3HC4_2"/>
    <property type="match status" value="1"/>
</dbReference>
<reference evidence="6" key="1">
    <citation type="submission" date="2023-03" db="EMBL/GenBank/DDBJ databases">
        <title>Massive genome expansion in bonnet fungi (Mycena s.s.) driven by repeated elements and novel gene families across ecological guilds.</title>
        <authorList>
            <consortium name="Lawrence Berkeley National Laboratory"/>
            <person name="Harder C.B."/>
            <person name="Miyauchi S."/>
            <person name="Viragh M."/>
            <person name="Kuo A."/>
            <person name="Thoen E."/>
            <person name="Andreopoulos B."/>
            <person name="Lu D."/>
            <person name="Skrede I."/>
            <person name="Drula E."/>
            <person name="Henrissat B."/>
            <person name="Morin E."/>
            <person name="Kohler A."/>
            <person name="Barry K."/>
            <person name="LaButti K."/>
            <person name="Morin E."/>
            <person name="Salamov A."/>
            <person name="Lipzen A."/>
            <person name="Mereny Z."/>
            <person name="Hegedus B."/>
            <person name="Baldrian P."/>
            <person name="Stursova M."/>
            <person name="Weitz H."/>
            <person name="Taylor A."/>
            <person name="Grigoriev I.V."/>
            <person name="Nagy L.G."/>
            <person name="Martin F."/>
            <person name="Kauserud H."/>
        </authorList>
    </citation>
    <scope>NUCLEOTIDE SEQUENCE</scope>
    <source>
        <strain evidence="6">CBHHK200</strain>
    </source>
</reference>
<evidence type="ECO:0000259" key="5">
    <source>
        <dbReference type="PROSITE" id="PS50089"/>
    </source>
</evidence>
<proteinExistence type="predicted"/>
<dbReference type="GO" id="GO:0008270">
    <property type="term" value="F:zinc ion binding"/>
    <property type="evidence" value="ECO:0007669"/>
    <property type="project" value="UniProtKB-KW"/>
</dbReference>
<dbReference type="EMBL" id="JARJCM010000233">
    <property type="protein sequence ID" value="KAJ7021403.1"/>
    <property type="molecule type" value="Genomic_DNA"/>
</dbReference>
<name>A0AAD6S5A7_9AGAR</name>
<feature type="domain" description="RING-type" evidence="5">
    <location>
        <begin position="63"/>
        <end position="101"/>
    </location>
</feature>
<organism evidence="6 7">
    <name type="scientific">Mycena alexandri</name>
    <dbReference type="NCBI Taxonomy" id="1745969"/>
    <lineage>
        <taxon>Eukaryota</taxon>
        <taxon>Fungi</taxon>
        <taxon>Dikarya</taxon>
        <taxon>Basidiomycota</taxon>
        <taxon>Agaricomycotina</taxon>
        <taxon>Agaricomycetes</taxon>
        <taxon>Agaricomycetidae</taxon>
        <taxon>Agaricales</taxon>
        <taxon>Marasmiineae</taxon>
        <taxon>Mycenaceae</taxon>
        <taxon>Mycena</taxon>
    </lineage>
</organism>
<protein>
    <recommendedName>
        <fullName evidence="5">RING-type domain-containing protein</fullName>
    </recommendedName>
</protein>
<dbReference type="PROSITE" id="PS50089">
    <property type="entry name" value="ZF_RING_2"/>
    <property type="match status" value="1"/>
</dbReference>
<dbReference type="PROSITE" id="PS00518">
    <property type="entry name" value="ZF_RING_1"/>
    <property type="match status" value="1"/>
</dbReference>
<sequence>MAQPTTFYHDWEGEDWWPINVDDGTTEQPHDFEFWLYCKEHGAPSREGESQGLSADMLKACECSICKHTLFMPVVTLCMHVFCYSCLHDWFTIGRVVCPLCVRPVDQTPIRDNALEMRVADAISSGALEKSPFQPGKNVAVGNNDYNWAAFNFIGDM</sequence>
<dbReference type="InterPro" id="IPR017907">
    <property type="entry name" value="Znf_RING_CS"/>
</dbReference>
<evidence type="ECO:0000256" key="2">
    <source>
        <dbReference type="ARBA" id="ARBA00022771"/>
    </source>
</evidence>